<dbReference type="InterPro" id="IPR043519">
    <property type="entry name" value="NT_sf"/>
</dbReference>
<dbReference type="Gene3D" id="1.10.1410.10">
    <property type="match status" value="1"/>
</dbReference>
<dbReference type="InterPro" id="IPR054708">
    <property type="entry name" value="MTPAP-like_central"/>
</dbReference>
<dbReference type="OrthoDB" id="2274644at2759"/>
<dbReference type="PANTHER" id="PTHR12271:SF134">
    <property type="entry name" value="NUCLEOTIDYLTRANSFERASE FAMILY PROTEIN"/>
    <property type="match status" value="1"/>
</dbReference>
<dbReference type="Gene3D" id="3.30.460.10">
    <property type="entry name" value="Beta Polymerase, domain 2"/>
    <property type="match status" value="1"/>
</dbReference>
<dbReference type="Pfam" id="PF22600">
    <property type="entry name" value="MTPAP-like_central"/>
    <property type="match status" value="1"/>
</dbReference>
<dbReference type="SUPFAM" id="SSF81301">
    <property type="entry name" value="Nucleotidyltransferase"/>
    <property type="match status" value="1"/>
</dbReference>
<proteinExistence type="predicted"/>
<evidence type="ECO:0000313" key="2">
    <source>
        <dbReference type="EMBL" id="KAF9587650.1"/>
    </source>
</evidence>
<evidence type="ECO:0000313" key="3">
    <source>
        <dbReference type="Proteomes" id="UP000631114"/>
    </source>
</evidence>
<dbReference type="SUPFAM" id="SSF81631">
    <property type="entry name" value="PAP/OAS1 substrate-binding domain"/>
    <property type="match status" value="1"/>
</dbReference>
<dbReference type="Proteomes" id="UP000631114">
    <property type="component" value="Unassembled WGS sequence"/>
</dbReference>
<accession>A0A835LAX1</accession>
<name>A0A835LAX1_9MAGN</name>
<dbReference type="GO" id="GO:0031123">
    <property type="term" value="P:RNA 3'-end processing"/>
    <property type="evidence" value="ECO:0007669"/>
    <property type="project" value="TreeGrafter"/>
</dbReference>
<feature type="domain" description="Poly(A) RNA polymerase mitochondrial-like central palm" evidence="1">
    <location>
        <begin position="51"/>
        <end position="191"/>
    </location>
</feature>
<dbReference type="EMBL" id="JADFTS010000009">
    <property type="protein sequence ID" value="KAF9587650.1"/>
    <property type="molecule type" value="Genomic_DNA"/>
</dbReference>
<protein>
    <recommendedName>
        <fullName evidence="1">Poly(A) RNA polymerase mitochondrial-like central palm domain-containing protein</fullName>
    </recommendedName>
</protein>
<comment type="caution">
    <text evidence="2">The sequence shown here is derived from an EMBL/GenBank/DDBJ whole genome shotgun (WGS) entry which is preliminary data.</text>
</comment>
<dbReference type="GO" id="GO:0016779">
    <property type="term" value="F:nucleotidyltransferase activity"/>
    <property type="evidence" value="ECO:0007669"/>
    <property type="project" value="TreeGrafter"/>
</dbReference>
<sequence>MQVTKHGNEGDREGIYIRGDFIRKKAKKHESKGSMKITFNSSCLAQLEHLFHGIYEAGRPKPNDYYLRGDLVRVFNLMAKEVYGSCNEFPVVEAFGSFLMDMFSVKSDLDLSVNFSNESVELPRDEKIKALRKFAKKLYRLQSRGHVSGVNPIISAKVPILKVIDCGTGIECDISIENKDGVLKSQLVFIISEIDERFQKLSSLMKAWATAYNINSSKDQTLNSLSIILLVAFHLQTREPPILPPFSALLKDGTNPETVRKVVQENLQYGKDNKESIAELFATLLSKLASVETLWPEGLCASPYEGSWISKTWDFKVGHISVEDFTDRSQNVARAVGTAGVKTIYKCVHSSLHHLSVFMDGKIEAPKLKALLFGAEPISHIEKKAKVNRKRSFPFHESAAATPLDPVATKKTRVKDGWSSWGEVDQAYGAIQNCLPSLIPPIPPEKPPFVIPGFDCAWQQGSTGFKDVCGPVLHPCPVPQYSGFDGAHGPVFPAAIGDTQWNSWPM</sequence>
<gene>
    <name evidence="2" type="ORF">IFM89_004482</name>
</gene>
<dbReference type="CDD" id="cd05402">
    <property type="entry name" value="NT_PAP_TUTase"/>
    <property type="match status" value="1"/>
</dbReference>
<organism evidence="2 3">
    <name type="scientific">Coptis chinensis</name>
    <dbReference type="NCBI Taxonomy" id="261450"/>
    <lineage>
        <taxon>Eukaryota</taxon>
        <taxon>Viridiplantae</taxon>
        <taxon>Streptophyta</taxon>
        <taxon>Embryophyta</taxon>
        <taxon>Tracheophyta</taxon>
        <taxon>Spermatophyta</taxon>
        <taxon>Magnoliopsida</taxon>
        <taxon>Ranunculales</taxon>
        <taxon>Ranunculaceae</taxon>
        <taxon>Coptidoideae</taxon>
        <taxon>Coptis</taxon>
    </lineage>
</organism>
<keyword evidence="3" id="KW-1185">Reference proteome</keyword>
<evidence type="ECO:0000259" key="1">
    <source>
        <dbReference type="Pfam" id="PF22600"/>
    </source>
</evidence>
<reference evidence="2 3" key="1">
    <citation type="submission" date="2020-10" db="EMBL/GenBank/DDBJ databases">
        <title>The Coptis chinensis genome and diversification of protoberbering-type alkaloids.</title>
        <authorList>
            <person name="Wang B."/>
            <person name="Shu S."/>
            <person name="Song C."/>
            <person name="Liu Y."/>
        </authorList>
    </citation>
    <scope>NUCLEOTIDE SEQUENCE [LARGE SCALE GENOMIC DNA]</scope>
    <source>
        <strain evidence="2">HL-2020</strain>
        <tissue evidence="2">Leaf</tissue>
    </source>
</reference>
<dbReference type="PANTHER" id="PTHR12271">
    <property type="entry name" value="POLY A POLYMERASE CID PAP -RELATED"/>
    <property type="match status" value="1"/>
</dbReference>
<dbReference type="AlphaFoldDB" id="A0A835LAX1"/>